<gene>
    <name evidence="5" type="ORF">B1526_0528</name>
</gene>
<dbReference type="InterPro" id="IPR051795">
    <property type="entry name" value="Glycosyl_Hydrlase_43"/>
</dbReference>
<comment type="caution">
    <text evidence="5">The sequence shown here is derived from an EMBL/GenBank/DDBJ whole genome shotgun (WGS) entry which is preliminary data.</text>
</comment>
<keyword evidence="3 4" id="KW-0326">Glycosidase</keyword>
<dbReference type="Proteomes" id="UP000218399">
    <property type="component" value="Unassembled WGS sequence"/>
</dbReference>
<dbReference type="Gene3D" id="2.115.10.20">
    <property type="entry name" value="Glycosyl hydrolase domain, family 43"/>
    <property type="match status" value="1"/>
</dbReference>
<keyword evidence="2 4" id="KW-0378">Hydrolase</keyword>
<evidence type="ECO:0000256" key="2">
    <source>
        <dbReference type="ARBA" id="ARBA00022801"/>
    </source>
</evidence>
<sequence length="577" mass="62907">MTNDAVLTNDGTMANDAPAITVSNPVLRGMYPDPSWIWDEDGGRVALVNSSFELVPGLPIHDSCDLAHWRLVGHAVDEAMARRLLIPFVLDSGGLYAPTLRHIAGRYVICCTVARIDTDAAAAAGADAAMIDGARASQGNFIIEADALEGPWRGPYWVEGAEGIDPDLFEDIDGSVYWTQTRPAVHPRWEGQTEVWTQRIDPDGWRLMTSRDDDGIRGGTIIWNGYGVEAVWAEGPHLYRIGDYVYLMTAEGGTSFDHSEMIMRAAAPQGLRQAIDGFVRDARARGDEPRPPRPDERSVVGRYTRLFHPDKKNPFLTHRHLGVDERVQCVGHADLMRHPRFGWWLACLGSRQTRTGGHGTLSFLGRETFITPVDWQCDLAQWTLDAAPDLRDDDDPGWPVIAGGNGRLPETVQVDGMDGALRGVRVGRCEGRAVIDARAPFDMACDTACVRDEPSVVYRRLPEDRCVVRCPDHGSVHIRQDNGHTLRVDIDGDAVHWSLRRGEGADEGDIGAGGAHGSVMLVFEDGVVRIVVARSAPLAWDAPALAAIDVAPLSTEWSGGFVGCLVGVGATMTADDC</sequence>
<name>A0A2A2EGZ9_9BIFI</name>
<dbReference type="CDD" id="cd18617">
    <property type="entry name" value="GH43_XynB-like"/>
    <property type="match status" value="1"/>
</dbReference>
<evidence type="ECO:0000256" key="4">
    <source>
        <dbReference type="RuleBase" id="RU361187"/>
    </source>
</evidence>
<accession>A0A2A2EGZ9</accession>
<reference evidence="5 6" key="1">
    <citation type="journal article" date="2017" name="ISME J.">
        <title>Unveiling bifidobacterial biogeography across the mammalian branch of the tree of life.</title>
        <authorList>
            <person name="Milani C."/>
            <person name="Mangifesta M."/>
            <person name="Mancabelli L."/>
            <person name="Lugli G.A."/>
            <person name="James K."/>
            <person name="Duranti S."/>
            <person name="Turroni F."/>
            <person name="Ferrario C."/>
            <person name="Ossiprandi M.C."/>
            <person name="van Sinderen D."/>
            <person name="Ventura M."/>
        </authorList>
    </citation>
    <scope>NUCLEOTIDE SEQUENCE [LARGE SCALE GENOMIC DNA]</scope>
    <source>
        <strain evidence="6">Ham19E</strain>
    </source>
</reference>
<keyword evidence="6" id="KW-1185">Reference proteome</keyword>
<dbReference type="PANTHER" id="PTHR42812">
    <property type="entry name" value="BETA-XYLOSIDASE"/>
    <property type="match status" value="1"/>
</dbReference>
<dbReference type="InterPro" id="IPR023296">
    <property type="entry name" value="Glyco_hydro_beta-prop_sf"/>
</dbReference>
<evidence type="ECO:0000256" key="3">
    <source>
        <dbReference type="ARBA" id="ARBA00023295"/>
    </source>
</evidence>
<dbReference type="InterPro" id="IPR006710">
    <property type="entry name" value="Glyco_hydro_43"/>
</dbReference>
<proteinExistence type="inferred from homology"/>
<dbReference type="GO" id="GO:0004553">
    <property type="term" value="F:hydrolase activity, hydrolyzing O-glycosyl compounds"/>
    <property type="evidence" value="ECO:0007669"/>
    <property type="project" value="InterPro"/>
</dbReference>
<dbReference type="EMBL" id="MVOH01000006">
    <property type="protein sequence ID" value="PAU68343.1"/>
    <property type="molecule type" value="Genomic_DNA"/>
</dbReference>
<protein>
    <submittedName>
        <fullName evidence="5">Alpha-L-arabinofuranosidase</fullName>
    </submittedName>
</protein>
<dbReference type="SUPFAM" id="SSF75005">
    <property type="entry name" value="Arabinanase/levansucrase/invertase"/>
    <property type="match status" value="1"/>
</dbReference>
<dbReference type="AlphaFoldDB" id="A0A2A2EGZ9"/>
<evidence type="ECO:0000256" key="1">
    <source>
        <dbReference type="ARBA" id="ARBA00009865"/>
    </source>
</evidence>
<evidence type="ECO:0000313" key="6">
    <source>
        <dbReference type="Proteomes" id="UP000218399"/>
    </source>
</evidence>
<dbReference type="Pfam" id="PF04616">
    <property type="entry name" value="Glyco_hydro_43"/>
    <property type="match status" value="1"/>
</dbReference>
<organism evidence="5 6">
    <name type="scientific">Bifidobacterium criceti</name>
    <dbReference type="NCBI Taxonomy" id="1960969"/>
    <lineage>
        <taxon>Bacteria</taxon>
        <taxon>Bacillati</taxon>
        <taxon>Actinomycetota</taxon>
        <taxon>Actinomycetes</taxon>
        <taxon>Bifidobacteriales</taxon>
        <taxon>Bifidobacteriaceae</taxon>
        <taxon>Bifidobacterium</taxon>
    </lineage>
</organism>
<dbReference type="GO" id="GO:0005975">
    <property type="term" value="P:carbohydrate metabolic process"/>
    <property type="evidence" value="ECO:0007669"/>
    <property type="project" value="InterPro"/>
</dbReference>
<comment type="similarity">
    <text evidence="1 4">Belongs to the glycosyl hydrolase 43 family.</text>
</comment>
<evidence type="ECO:0000313" key="5">
    <source>
        <dbReference type="EMBL" id="PAU68343.1"/>
    </source>
</evidence>
<dbReference type="PANTHER" id="PTHR42812:SF14">
    <property type="entry name" value="SECRETED PROTEIN"/>
    <property type="match status" value="1"/>
</dbReference>